<evidence type="ECO:0000313" key="2">
    <source>
        <dbReference type="Proteomes" id="UP000181898"/>
    </source>
</evidence>
<evidence type="ECO:0000313" key="1">
    <source>
        <dbReference type="EMBL" id="APG66322.1"/>
    </source>
</evidence>
<sequence>MKDYNAQNNKFIKNGLVIIERMLTEIERLKIDRITDVILLRFLTYFISEIEKLKIIISSNPRFEWFFLQEEIDRLYSMDKNLTGINIQLNWKDGENRAFLIYNIKPRS</sequence>
<gene>
    <name evidence="1" type="ORF">LPB136_13485</name>
</gene>
<dbReference type="KEGG" id="ten:LPB136_13485"/>
<dbReference type="RefSeq" id="WP_072556836.1">
    <property type="nucleotide sequence ID" value="NZ_CP018155.1"/>
</dbReference>
<organism evidence="1 2">
    <name type="scientific">Tenacibaculum todarodis</name>
    <dbReference type="NCBI Taxonomy" id="1850252"/>
    <lineage>
        <taxon>Bacteria</taxon>
        <taxon>Pseudomonadati</taxon>
        <taxon>Bacteroidota</taxon>
        <taxon>Flavobacteriia</taxon>
        <taxon>Flavobacteriales</taxon>
        <taxon>Flavobacteriaceae</taxon>
        <taxon>Tenacibaculum</taxon>
    </lineage>
</organism>
<protein>
    <submittedName>
        <fullName evidence="1">Uncharacterized protein</fullName>
    </submittedName>
</protein>
<dbReference type="AlphaFoldDB" id="A0A1L3JMK6"/>
<proteinExistence type="predicted"/>
<dbReference type="STRING" id="1850252.LPB136_13485"/>
<keyword evidence="2" id="KW-1185">Reference proteome</keyword>
<accession>A0A1L3JMK6</accession>
<name>A0A1L3JMK6_9FLAO</name>
<dbReference type="Proteomes" id="UP000181898">
    <property type="component" value="Chromosome"/>
</dbReference>
<dbReference type="OrthoDB" id="1452657at2"/>
<dbReference type="EMBL" id="CP018155">
    <property type="protein sequence ID" value="APG66322.1"/>
    <property type="molecule type" value="Genomic_DNA"/>
</dbReference>
<reference evidence="1 2" key="1">
    <citation type="submission" date="2016-11" db="EMBL/GenBank/DDBJ databases">
        <title>Tenacibaculum sp. LPB0136, isolated from marine environment.</title>
        <authorList>
            <person name="Kim E."/>
            <person name="Yi H."/>
        </authorList>
    </citation>
    <scope>NUCLEOTIDE SEQUENCE [LARGE SCALE GENOMIC DNA]</scope>
    <source>
        <strain evidence="1 2">LPB0136</strain>
    </source>
</reference>